<feature type="domain" description="KANL2-like probable zinc-finger" evidence="5">
    <location>
        <begin position="718"/>
        <end position="776"/>
    </location>
</feature>
<feature type="compositionally biased region" description="Basic residues" evidence="4">
    <location>
        <begin position="791"/>
        <end position="800"/>
    </location>
</feature>
<organism evidence="6 7">
    <name type="scientific">Octopus sinensis</name>
    <name type="common">East Asian common octopus</name>
    <dbReference type="NCBI Taxonomy" id="2607531"/>
    <lineage>
        <taxon>Eukaryota</taxon>
        <taxon>Metazoa</taxon>
        <taxon>Spiralia</taxon>
        <taxon>Lophotrochozoa</taxon>
        <taxon>Mollusca</taxon>
        <taxon>Cephalopoda</taxon>
        <taxon>Coleoidea</taxon>
        <taxon>Octopodiformes</taxon>
        <taxon>Octopoda</taxon>
        <taxon>Incirrata</taxon>
        <taxon>Octopodidae</taxon>
        <taxon>Octopus</taxon>
    </lineage>
</organism>
<feature type="region of interest" description="Disordered" evidence="4">
    <location>
        <begin position="305"/>
        <end position="326"/>
    </location>
</feature>
<feature type="region of interest" description="Disordered" evidence="4">
    <location>
        <begin position="419"/>
        <end position="474"/>
    </location>
</feature>
<feature type="compositionally biased region" description="Low complexity" evidence="4">
    <location>
        <begin position="274"/>
        <end position="287"/>
    </location>
</feature>
<dbReference type="Proteomes" id="UP000515154">
    <property type="component" value="Linkage group LG6"/>
</dbReference>
<feature type="region of interest" description="Disordered" evidence="4">
    <location>
        <begin position="783"/>
        <end position="846"/>
    </location>
</feature>
<keyword evidence="2" id="KW-0539">Nucleus</keyword>
<dbReference type="PANTHER" id="PTHR16198">
    <property type="match status" value="1"/>
</dbReference>
<feature type="coiled-coil region" evidence="3">
    <location>
        <begin position="1011"/>
        <end position="1038"/>
    </location>
</feature>
<evidence type="ECO:0000256" key="2">
    <source>
        <dbReference type="ARBA" id="ARBA00023242"/>
    </source>
</evidence>
<evidence type="ECO:0000256" key="4">
    <source>
        <dbReference type="SAM" id="MobiDB-lite"/>
    </source>
</evidence>
<dbReference type="PANTHER" id="PTHR16198:SF2">
    <property type="entry name" value="INO80 COMPLEX SUBUNIT D"/>
    <property type="match status" value="1"/>
</dbReference>
<keyword evidence="6" id="KW-1185">Reference proteome</keyword>
<feature type="region of interest" description="Disordered" evidence="4">
    <location>
        <begin position="489"/>
        <end position="545"/>
    </location>
</feature>
<feature type="region of interest" description="Disordered" evidence="4">
    <location>
        <begin position="86"/>
        <end position="129"/>
    </location>
</feature>
<feature type="region of interest" description="Disordered" evidence="4">
    <location>
        <begin position="1380"/>
        <end position="1418"/>
    </location>
</feature>
<dbReference type="KEGG" id="osn:115213347"/>
<dbReference type="InterPro" id="IPR025927">
    <property type="entry name" value="Znf_KANL2-like"/>
</dbReference>
<feature type="region of interest" description="Disordered" evidence="4">
    <location>
        <begin position="244"/>
        <end position="287"/>
    </location>
</feature>
<comment type="subcellular location">
    <subcellularLocation>
        <location evidence="1">Nucleus</location>
    </subcellularLocation>
</comment>
<name>A0A6P7SI94_9MOLL</name>
<evidence type="ECO:0000256" key="3">
    <source>
        <dbReference type="SAM" id="Coils"/>
    </source>
</evidence>
<evidence type="ECO:0000256" key="1">
    <source>
        <dbReference type="ARBA" id="ARBA00004123"/>
    </source>
</evidence>
<evidence type="ECO:0000259" key="5">
    <source>
        <dbReference type="Pfam" id="PF13891"/>
    </source>
</evidence>
<reference evidence="7 8" key="1">
    <citation type="submission" date="2025-08" db="UniProtKB">
        <authorList>
            <consortium name="RefSeq"/>
        </authorList>
    </citation>
    <scope>IDENTIFICATION</scope>
</reference>
<protein>
    <submittedName>
        <fullName evidence="7 8">INO80 complex subunit D isoform X1</fullName>
    </submittedName>
</protein>
<proteinExistence type="predicted"/>
<accession>A0A6P7SI94</accession>
<gene>
    <name evidence="7 8" type="primary">LOC115213347</name>
</gene>
<sequence length="1418" mass="152078">MCRGGCNRVMYEGSHCSVVNSASVYIGPHEKLCMLNGSSCSNINLGRQVVCFKDLSSSSSSSSSSTLLHKPSSAFTKCHVSTVAKVQADKPTQLPTKTSATNRRKGKSRNSSVPVHGMLQQREAKAKTERGDGDIFLDSRMSFKDRVKSKFHLKQCEGKEDSIEDPEDPYAFPDPVSVDVLKTSTNPSHNSTTTTTTVTTVTTTTTTATTITTNNNNANINNNNNIVIFGNAATIAVSSAVPCSTNNGSGSTGGLSTSGKPVESVASHQPPQWARASAETSATAAASSGIGTPIAKLYPELAEKLEGRKTQKPDQKSKGKVESSRTMNRLQTKIAQNKIKDKLKKTQDYPGSTTQCLSSTPLVSQALNLSSSACCKTASEPAVAIAFMKPSPSVALTTTVAKPVTDDGFSISETYVKSSPTNLPTAALSPGLTQVSISTPPSSQPPPPPLPPPSPLQPPLPAASSHTDSLQNMSTSNISSTLNVTVSESKVSHKLPASPPMSPSGHSSLLKCQLKSPCPNSTKSETVWSPSHNAPNSPQHTEPKFSVLHTKPNKLNVPDNKEVISKLKSESAMAFYMMHQKKAIQNHDWLNCGLNSSEDEENSEDEHLPWQNDWLVLSSDEDVKDENLSPHYRSRKLAIRRARLRRHVVQSQVAGCFNANIQLNKNKATLALIHALRDKPPAALKSLHFVLNKPQKKCNVHKMSGLRKRFCCYRNEDDGKCNKKALPCTNHCIKHIMYNVDQQLFDYCTAKFADNTQCCVPVFDIKHDLPLCQEHAAKADNYQKVQSNESKHKRPRKKPKPAALTKTKSKKKKKKNQRCNVRPQESVRRAERLENTEPVSVDESPNIVASASSATANNATAAAKTVVTTSQSSIPPITTAVLDTSSILQDSLLSAPEKTGNLLPNLPPPKRTSISLHLPMDLPPVTTSSAVGSSAELNHIDFAKLSKNFQDLGSVLDGGGFSPDSIDKSFELPLDQASKLLEQDLQEVFNNDTFDIFSGRNGEYDPTKEESEDLERALAAAYKDIRDAKEKLDKLSRVGDQSSQLMDVNDEEWTKHIADSLLNSVQPNTVPVTATTLTTGNGLASELMKDNLNVLDSSDLTANSLPMSGQVINQPVGSITTATSNGGTSVLPYGWINFNMASVPSSLSDQPLSNCNNLFINSKHVPLASTQSIASDLALTSSQQLSTNVSHLSSSIYRSASNNRTVLTTTSKETAIEGNTSLGGMAPQQVSVEPKPLSSSESSLAAATSQQANCQEATRTISAHAAAVTSAQTGLSAHVNINTQTSTQLTTTSIQMPSSQTAILPTLLSMQSGSIRPGIWSAGGVTAGIPIHYYNGLPSSGRIPFVQNMDSGPPPGSSAKFQLNSHLDSGEYKQDLTFTSLPHSMGTSHGGAQRTRTEKNQGAKPGSITQLNSSGENT</sequence>
<feature type="compositionally biased region" description="Polar residues" evidence="4">
    <location>
        <begin position="1407"/>
        <end position="1418"/>
    </location>
</feature>
<feature type="region of interest" description="Disordered" evidence="4">
    <location>
        <begin position="1218"/>
        <end position="1251"/>
    </location>
</feature>
<keyword evidence="3" id="KW-0175">Coiled coil</keyword>
<evidence type="ECO:0000313" key="8">
    <source>
        <dbReference type="RefSeq" id="XP_029638143.1"/>
    </source>
</evidence>
<feature type="compositionally biased region" description="Low complexity" evidence="4">
    <location>
        <begin position="244"/>
        <end position="259"/>
    </location>
</feature>
<feature type="compositionally biased region" description="Basic and acidic residues" evidence="4">
    <location>
        <begin position="305"/>
        <end position="323"/>
    </location>
</feature>
<dbReference type="Pfam" id="PF13891">
    <property type="entry name" value="zf-C3HC3H_KANSL2"/>
    <property type="match status" value="1"/>
</dbReference>
<evidence type="ECO:0000313" key="7">
    <source>
        <dbReference type="RefSeq" id="XP_029638142.1"/>
    </source>
</evidence>
<feature type="compositionally biased region" description="Basic residues" evidence="4">
    <location>
        <begin position="807"/>
        <end position="817"/>
    </location>
</feature>
<dbReference type="RefSeq" id="XP_029638143.1">
    <property type="nucleotide sequence ID" value="XM_029782283.2"/>
</dbReference>
<feature type="compositionally biased region" description="Low complexity" evidence="4">
    <location>
        <begin position="1230"/>
        <end position="1251"/>
    </location>
</feature>
<evidence type="ECO:0000313" key="6">
    <source>
        <dbReference type="Proteomes" id="UP000515154"/>
    </source>
</evidence>
<dbReference type="GO" id="GO:0005634">
    <property type="term" value="C:nucleus"/>
    <property type="evidence" value="ECO:0007669"/>
    <property type="project" value="UniProtKB-SubCell"/>
</dbReference>
<feature type="compositionally biased region" description="Pro residues" evidence="4">
    <location>
        <begin position="442"/>
        <end position="461"/>
    </location>
</feature>
<feature type="compositionally biased region" description="Basic and acidic residues" evidence="4">
    <location>
        <begin position="825"/>
        <end position="835"/>
    </location>
</feature>
<dbReference type="RefSeq" id="XP_029638142.1">
    <property type="nucleotide sequence ID" value="XM_029782282.2"/>
</dbReference>
<feature type="compositionally biased region" description="Polar residues" evidence="4">
    <location>
        <begin position="518"/>
        <end position="540"/>
    </location>
</feature>